<protein>
    <recommendedName>
        <fullName evidence="8">Major facilitator superfamily (MFS) profile domain-containing protein</fullName>
    </recommendedName>
</protein>
<dbReference type="GO" id="GO:0006820">
    <property type="term" value="P:monoatomic anion transport"/>
    <property type="evidence" value="ECO:0007669"/>
    <property type="project" value="TreeGrafter"/>
</dbReference>
<evidence type="ECO:0000256" key="4">
    <source>
        <dbReference type="ARBA" id="ARBA00023136"/>
    </source>
</evidence>
<keyword evidence="4 5" id="KW-0472">Membrane</keyword>
<dbReference type="EMBL" id="CAJGYM010000116">
    <property type="protein sequence ID" value="CAD6198167.1"/>
    <property type="molecule type" value="Genomic_DNA"/>
</dbReference>
<evidence type="ECO:0000256" key="2">
    <source>
        <dbReference type="ARBA" id="ARBA00022692"/>
    </source>
</evidence>
<dbReference type="GO" id="GO:0022857">
    <property type="term" value="F:transmembrane transporter activity"/>
    <property type="evidence" value="ECO:0007669"/>
    <property type="project" value="TreeGrafter"/>
</dbReference>
<dbReference type="PANTHER" id="PTHR11662">
    <property type="entry name" value="SOLUTE CARRIER FAMILY 17"/>
    <property type="match status" value="1"/>
</dbReference>
<reference evidence="6" key="1">
    <citation type="submission" date="2020-10" db="EMBL/GenBank/DDBJ databases">
        <authorList>
            <person name="Kikuchi T."/>
        </authorList>
    </citation>
    <scope>NUCLEOTIDE SEQUENCE</scope>
    <source>
        <strain evidence="6">NKZ352</strain>
    </source>
</reference>
<comment type="caution">
    <text evidence="6">The sequence shown here is derived from an EMBL/GenBank/DDBJ whole genome shotgun (WGS) entry which is preliminary data.</text>
</comment>
<evidence type="ECO:0000313" key="7">
    <source>
        <dbReference type="Proteomes" id="UP000835052"/>
    </source>
</evidence>
<keyword evidence="7" id="KW-1185">Reference proteome</keyword>
<gene>
    <name evidence="6" type="ORF">CAUJ_LOCUS14073</name>
</gene>
<keyword evidence="3 5" id="KW-1133">Transmembrane helix</keyword>
<dbReference type="OrthoDB" id="2985014at2759"/>
<dbReference type="GO" id="GO:0016020">
    <property type="term" value="C:membrane"/>
    <property type="evidence" value="ECO:0007669"/>
    <property type="project" value="UniProtKB-SubCell"/>
</dbReference>
<sequence length="218" mass="24069">MKFTPIRVSRLLVTPLYTEIEPLLFRRSSLIVGDVSFERVPFTFVCMELSLLSATIGTEFHRNWQRKGKSVRGGGKKARSIRPAERPNIGLFKLSKSNGICSKQSTQLTAIISVVTIAPSQTAAIAAFSRIWAQIAASVAPYHIGATTRQGLLEEWRVVFIIIAVMCVITGIFFQCYGTSDVQDWDTVSVKGVETTQQELIDKSLLDSKEIEANGTIA</sequence>
<dbReference type="AlphaFoldDB" id="A0A8S1HQ36"/>
<comment type="subcellular location">
    <subcellularLocation>
        <location evidence="1">Membrane</location>
        <topology evidence="1">Multi-pass membrane protein</topology>
    </subcellularLocation>
</comment>
<dbReference type="PANTHER" id="PTHR11662:SF72">
    <property type="entry name" value="MAJOR FACILITATOR SUPERFAMILY (MFS) PROFILE DOMAIN-CONTAINING PROTEIN"/>
    <property type="match status" value="1"/>
</dbReference>
<evidence type="ECO:0000256" key="1">
    <source>
        <dbReference type="ARBA" id="ARBA00004141"/>
    </source>
</evidence>
<organism evidence="6 7">
    <name type="scientific">Caenorhabditis auriculariae</name>
    <dbReference type="NCBI Taxonomy" id="2777116"/>
    <lineage>
        <taxon>Eukaryota</taxon>
        <taxon>Metazoa</taxon>
        <taxon>Ecdysozoa</taxon>
        <taxon>Nematoda</taxon>
        <taxon>Chromadorea</taxon>
        <taxon>Rhabditida</taxon>
        <taxon>Rhabditina</taxon>
        <taxon>Rhabditomorpha</taxon>
        <taxon>Rhabditoidea</taxon>
        <taxon>Rhabditidae</taxon>
        <taxon>Peloderinae</taxon>
        <taxon>Caenorhabditis</taxon>
    </lineage>
</organism>
<dbReference type="InterPro" id="IPR050382">
    <property type="entry name" value="MFS_Na/Anion_cotransporter"/>
</dbReference>
<proteinExistence type="predicted"/>
<evidence type="ECO:0008006" key="8">
    <source>
        <dbReference type="Google" id="ProtNLM"/>
    </source>
</evidence>
<name>A0A8S1HQ36_9PELO</name>
<evidence type="ECO:0000256" key="5">
    <source>
        <dbReference type="SAM" id="Phobius"/>
    </source>
</evidence>
<feature type="transmembrane region" description="Helical" evidence="5">
    <location>
        <begin position="156"/>
        <end position="174"/>
    </location>
</feature>
<evidence type="ECO:0000256" key="3">
    <source>
        <dbReference type="ARBA" id="ARBA00022989"/>
    </source>
</evidence>
<dbReference type="Proteomes" id="UP000835052">
    <property type="component" value="Unassembled WGS sequence"/>
</dbReference>
<evidence type="ECO:0000313" key="6">
    <source>
        <dbReference type="EMBL" id="CAD6198167.1"/>
    </source>
</evidence>
<keyword evidence="2 5" id="KW-0812">Transmembrane</keyword>
<accession>A0A8S1HQ36</accession>